<dbReference type="SUPFAM" id="SSF51679">
    <property type="entry name" value="Bacterial luciferase-like"/>
    <property type="match status" value="1"/>
</dbReference>
<keyword evidence="1" id="KW-0285">Flavoprotein</keyword>
<proteinExistence type="predicted"/>
<organism evidence="6 7">
    <name type="scientific">Umezawaea endophytica</name>
    <dbReference type="NCBI Taxonomy" id="1654476"/>
    <lineage>
        <taxon>Bacteria</taxon>
        <taxon>Bacillati</taxon>
        <taxon>Actinomycetota</taxon>
        <taxon>Actinomycetes</taxon>
        <taxon>Pseudonocardiales</taxon>
        <taxon>Pseudonocardiaceae</taxon>
        <taxon>Umezawaea</taxon>
    </lineage>
</organism>
<feature type="domain" description="Luciferase-like" evidence="5">
    <location>
        <begin position="25"/>
        <end position="310"/>
    </location>
</feature>
<evidence type="ECO:0000259" key="5">
    <source>
        <dbReference type="Pfam" id="PF00296"/>
    </source>
</evidence>
<keyword evidence="2" id="KW-0288">FMN</keyword>
<gene>
    <name evidence="6" type="ORF">NZH93_01705</name>
</gene>
<dbReference type="InterPro" id="IPR036661">
    <property type="entry name" value="Luciferase-like_sf"/>
</dbReference>
<name>A0A9X2VG77_9PSEU</name>
<dbReference type="Pfam" id="PF00296">
    <property type="entry name" value="Bac_luciferase"/>
    <property type="match status" value="1"/>
</dbReference>
<evidence type="ECO:0000313" key="6">
    <source>
        <dbReference type="EMBL" id="MCS7475554.1"/>
    </source>
</evidence>
<dbReference type="GO" id="GO:0008726">
    <property type="term" value="F:alkanesulfonate monooxygenase activity"/>
    <property type="evidence" value="ECO:0007669"/>
    <property type="project" value="TreeGrafter"/>
</dbReference>
<dbReference type="AlphaFoldDB" id="A0A9X2VG77"/>
<dbReference type="PANTHER" id="PTHR42847:SF4">
    <property type="entry name" value="ALKANESULFONATE MONOOXYGENASE-RELATED"/>
    <property type="match status" value="1"/>
</dbReference>
<accession>A0A9X2VG77</accession>
<protein>
    <submittedName>
        <fullName evidence="6">LLM class flavin-dependent oxidoreductase</fullName>
    </submittedName>
</protein>
<evidence type="ECO:0000256" key="4">
    <source>
        <dbReference type="ARBA" id="ARBA00023033"/>
    </source>
</evidence>
<dbReference type="Proteomes" id="UP001141259">
    <property type="component" value="Unassembled WGS sequence"/>
</dbReference>
<dbReference type="Gene3D" id="3.20.20.30">
    <property type="entry name" value="Luciferase-like domain"/>
    <property type="match status" value="1"/>
</dbReference>
<dbReference type="PANTHER" id="PTHR42847">
    <property type="entry name" value="ALKANESULFONATE MONOOXYGENASE"/>
    <property type="match status" value="1"/>
</dbReference>
<evidence type="ECO:0000256" key="2">
    <source>
        <dbReference type="ARBA" id="ARBA00022643"/>
    </source>
</evidence>
<evidence type="ECO:0000313" key="7">
    <source>
        <dbReference type="Proteomes" id="UP001141259"/>
    </source>
</evidence>
<dbReference type="InterPro" id="IPR050172">
    <property type="entry name" value="SsuD_RutA_monooxygenase"/>
</dbReference>
<dbReference type="GO" id="GO:0046306">
    <property type="term" value="P:alkanesulfonate catabolic process"/>
    <property type="evidence" value="ECO:0007669"/>
    <property type="project" value="TreeGrafter"/>
</dbReference>
<dbReference type="RefSeq" id="WP_259621068.1">
    <property type="nucleotide sequence ID" value="NZ_JANYMP010000001.1"/>
</dbReference>
<reference evidence="6" key="1">
    <citation type="submission" date="2022-08" db="EMBL/GenBank/DDBJ databases">
        <authorList>
            <person name="Tistechok S."/>
            <person name="Samborskyy M."/>
            <person name="Roman I."/>
        </authorList>
    </citation>
    <scope>NUCLEOTIDE SEQUENCE</scope>
    <source>
        <strain evidence="6">DSM 103496</strain>
    </source>
</reference>
<dbReference type="InterPro" id="IPR011251">
    <property type="entry name" value="Luciferase-like_dom"/>
</dbReference>
<keyword evidence="4" id="KW-0503">Monooxygenase</keyword>
<dbReference type="EMBL" id="JANYMP010000001">
    <property type="protein sequence ID" value="MCS7475554.1"/>
    <property type="molecule type" value="Genomic_DNA"/>
</dbReference>
<evidence type="ECO:0000256" key="3">
    <source>
        <dbReference type="ARBA" id="ARBA00023002"/>
    </source>
</evidence>
<keyword evidence="3" id="KW-0560">Oxidoreductase</keyword>
<keyword evidence="7" id="KW-1185">Reference proteome</keyword>
<comment type="caution">
    <text evidence="6">The sequence shown here is derived from an EMBL/GenBank/DDBJ whole genome shotgun (WGS) entry which is preliminary data.</text>
</comment>
<evidence type="ECO:0000256" key="1">
    <source>
        <dbReference type="ARBA" id="ARBA00022630"/>
    </source>
</evidence>
<sequence>MGERLEVIGTATVPWLPPSHDFRPHLAALARRAERHGFTGLLVFYDHLVLDPWVVAGLLLQETSTLVPLVAVQPYAVPPFTAAKTIAGLTSLYRRRVDLNIITGAAPEELDQIGDPLDHDGRYARAAEYATLLRRLLGSDEPLTWNGEHYRFRALRINTELPRHLLPRVFVPGSSEASRRLGDQVGHVTITHPEPVDLFAASFAASHRDSVLEMGIRVGLVARPTAEEAWAAALDGHRVDRAARLRTLLKRESESDWNRRLARLASEADVHDDVYWTGLYSTGRTGAPVLVGGYEQVAGYLDRYRALGVSKLLLTKVDTEDDFRHAGAVLSLLDR</sequence>